<protein>
    <submittedName>
        <fullName evidence="1">Uncharacterized protein</fullName>
    </submittedName>
</protein>
<proteinExistence type="predicted"/>
<accession>A0A284RYN9</accession>
<dbReference type="AlphaFoldDB" id="A0A284RYN9"/>
<gene>
    <name evidence="1" type="ORF">ARMOST_17278</name>
</gene>
<dbReference type="Proteomes" id="UP000219338">
    <property type="component" value="Unassembled WGS sequence"/>
</dbReference>
<keyword evidence="2" id="KW-1185">Reference proteome</keyword>
<reference evidence="2" key="1">
    <citation type="journal article" date="2017" name="Nat. Ecol. Evol.">
        <title>Genome expansion and lineage-specific genetic innovations in the forest pathogenic fungi Armillaria.</title>
        <authorList>
            <person name="Sipos G."/>
            <person name="Prasanna A.N."/>
            <person name="Walter M.C."/>
            <person name="O'Connor E."/>
            <person name="Balint B."/>
            <person name="Krizsan K."/>
            <person name="Kiss B."/>
            <person name="Hess J."/>
            <person name="Varga T."/>
            <person name="Slot J."/>
            <person name="Riley R."/>
            <person name="Boka B."/>
            <person name="Rigling D."/>
            <person name="Barry K."/>
            <person name="Lee J."/>
            <person name="Mihaltcheva S."/>
            <person name="LaButti K."/>
            <person name="Lipzen A."/>
            <person name="Waldron R."/>
            <person name="Moloney N.M."/>
            <person name="Sperisen C."/>
            <person name="Kredics L."/>
            <person name="Vagvoelgyi C."/>
            <person name="Patrignani A."/>
            <person name="Fitzpatrick D."/>
            <person name="Nagy I."/>
            <person name="Doyle S."/>
            <person name="Anderson J.B."/>
            <person name="Grigoriev I.V."/>
            <person name="Gueldener U."/>
            <person name="Muensterkoetter M."/>
            <person name="Nagy L.G."/>
        </authorList>
    </citation>
    <scope>NUCLEOTIDE SEQUENCE [LARGE SCALE GENOMIC DNA]</scope>
    <source>
        <strain evidence="2">C18/9</strain>
    </source>
</reference>
<name>A0A284RYN9_ARMOS</name>
<organism evidence="1 2">
    <name type="scientific">Armillaria ostoyae</name>
    <name type="common">Armillaria root rot fungus</name>
    <dbReference type="NCBI Taxonomy" id="47428"/>
    <lineage>
        <taxon>Eukaryota</taxon>
        <taxon>Fungi</taxon>
        <taxon>Dikarya</taxon>
        <taxon>Basidiomycota</taxon>
        <taxon>Agaricomycotina</taxon>
        <taxon>Agaricomycetes</taxon>
        <taxon>Agaricomycetidae</taxon>
        <taxon>Agaricales</taxon>
        <taxon>Marasmiineae</taxon>
        <taxon>Physalacriaceae</taxon>
        <taxon>Armillaria</taxon>
    </lineage>
</organism>
<evidence type="ECO:0000313" key="1">
    <source>
        <dbReference type="EMBL" id="SJL13830.1"/>
    </source>
</evidence>
<dbReference type="EMBL" id="FUEG01000021">
    <property type="protein sequence ID" value="SJL13830.1"/>
    <property type="molecule type" value="Genomic_DNA"/>
</dbReference>
<evidence type="ECO:0000313" key="2">
    <source>
        <dbReference type="Proteomes" id="UP000219338"/>
    </source>
</evidence>
<sequence length="84" mass="9466">MNFNLGAAARECGLVRNSAERMGTDGFLNELEIELNGSQTGKRDDLLMGPDDRRTTDPRYMGAFRCGRLMSAHATFLIARRWLE</sequence>